<dbReference type="RefSeq" id="WP_026064539.1">
    <property type="nucleotide sequence ID" value="NZ_CP062164.1"/>
</dbReference>
<feature type="binding site" evidence="7">
    <location>
        <position position="51"/>
    </location>
    <ligand>
        <name>ATP</name>
        <dbReference type="ChEBI" id="CHEBI:30616"/>
    </ligand>
</feature>
<dbReference type="InterPro" id="IPR001844">
    <property type="entry name" value="Cpn60/GroEL"/>
</dbReference>
<dbReference type="HAMAP" id="MF_00600">
    <property type="entry name" value="CH60"/>
    <property type="match status" value="1"/>
</dbReference>
<evidence type="ECO:0000256" key="3">
    <source>
        <dbReference type="ARBA" id="ARBA00022741"/>
    </source>
</evidence>
<evidence type="ECO:0000256" key="7">
    <source>
        <dbReference type="HAMAP-Rule" id="MF_00600"/>
    </source>
</evidence>
<dbReference type="FunFam" id="3.50.7.10:FF:000001">
    <property type="entry name" value="60 kDa chaperonin"/>
    <property type="match status" value="1"/>
</dbReference>
<comment type="subcellular location">
    <subcellularLocation>
        <location evidence="7">Cytoplasm</location>
    </subcellularLocation>
</comment>
<comment type="similarity">
    <text evidence="1 7 8">Belongs to the chaperonin (HSP60) family.</text>
</comment>
<dbReference type="InterPro" id="IPR027413">
    <property type="entry name" value="GROEL-like_equatorial_sf"/>
</dbReference>
<dbReference type="GO" id="GO:0005737">
    <property type="term" value="C:cytoplasm"/>
    <property type="evidence" value="ECO:0007669"/>
    <property type="project" value="UniProtKB-SubCell"/>
</dbReference>
<evidence type="ECO:0000256" key="8">
    <source>
        <dbReference type="RuleBase" id="RU000418"/>
    </source>
</evidence>
<dbReference type="InterPro" id="IPR002423">
    <property type="entry name" value="Cpn60/GroEL/TCP-1"/>
</dbReference>
<evidence type="ECO:0000313" key="11">
    <source>
        <dbReference type="EMBL" id="CAE6700081.1"/>
    </source>
</evidence>
<dbReference type="GO" id="GO:0016853">
    <property type="term" value="F:isomerase activity"/>
    <property type="evidence" value="ECO:0007669"/>
    <property type="project" value="UniProtKB-KW"/>
</dbReference>
<dbReference type="Gene3D" id="3.50.7.10">
    <property type="entry name" value="GroEL"/>
    <property type="match status" value="1"/>
</dbReference>
<dbReference type="Proteomes" id="UP000835287">
    <property type="component" value="Chromosome"/>
</dbReference>
<keyword evidence="6 7" id="KW-0413">Isomerase</keyword>
<feature type="binding site" evidence="7">
    <location>
        <begin position="87"/>
        <end position="91"/>
    </location>
    <ligand>
        <name>ATP</name>
        <dbReference type="ChEBI" id="CHEBI:30616"/>
    </ligand>
</feature>
<dbReference type="Pfam" id="PF00118">
    <property type="entry name" value="Cpn60_TCP1"/>
    <property type="match status" value="1"/>
</dbReference>
<gene>
    <name evidence="7 11" type="primary">groL</name>
    <name evidence="7" type="synonym">groEL</name>
    <name evidence="11" type="ORF">CFBP1159_04090</name>
    <name evidence="12" type="ORF">XAC301_06200</name>
</gene>
<comment type="subunit">
    <text evidence="7 9">Forms a cylinder of 14 subunits composed of two heptameric rings stacked back-to-back. Interacts with the co-chaperonin GroES.</text>
</comment>
<dbReference type="Gene3D" id="3.30.260.10">
    <property type="entry name" value="TCP-1-like chaperonin intermediate domain"/>
    <property type="match status" value="1"/>
</dbReference>
<dbReference type="GO" id="GO:0042026">
    <property type="term" value="P:protein refolding"/>
    <property type="evidence" value="ECO:0007669"/>
    <property type="project" value="UniProtKB-UniRule"/>
</dbReference>
<feature type="binding site" evidence="7">
    <location>
        <position position="415"/>
    </location>
    <ligand>
        <name>ATP</name>
        <dbReference type="ChEBI" id="CHEBI:30616"/>
    </ligand>
</feature>
<evidence type="ECO:0000313" key="13">
    <source>
        <dbReference type="Proteomes" id="UP000835287"/>
    </source>
</evidence>
<dbReference type="EMBL" id="HG992338">
    <property type="protein sequence ID" value="CAE6708485.1"/>
    <property type="molecule type" value="Genomic_DNA"/>
</dbReference>
<accession>A0A2S7CK23</accession>
<evidence type="ECO:0000256" key="4">
    <source>
        <dbReference type="ARBA" id="ARBA00022840"/>
    </source>
</evidence>
<dbReference type="GO" id="GO:0140662">
    <property type="term" value="F:ATP-dependent protein folding chaperone"/>
    <property type="evidence" value="ECO:0007669"/>
    <property type="project" value="InterPro"/>
</dbReference>
<evidence type="ECO:0000256" key="2">
    <source>
        <dbReference type="ARBA" id="ARBA00022490"/>
    </source>
</evidence>
<dbReference type="NCBIfam" id="TIGR02348">
    <property type="entry name" value="GroEL"/>
    <property type="match status" value="1"/>
</dbReference>
<dbReference type="PROSITE" id="PS00296">
    <property type="entry name" value="CHAPERONINS_CPN60"/>
    <property type="match status" value="1"/>
</dbReference>
<dbReference type="Proteomes" id="UP000835243">
    <property type="component" value="Chromosome"/>
</dbReference>
<keyword evidence="2 7" id="KW-0963">Cytoplasm</keyword>
<dbReference type="NCBIfam" id="NF009489">
    <property type="entry name" value="PRK12851.1"/>
    <property type="match status" value="1"/>
</dbReference>
<dbReference type="CDD" id="cd03344">
    <property type="entry name" value="GroEL"/>
    <property type="match status" value="1"/>
</dbReference>
<keyword evidence="3 7" id="KW-0547">Nucleotide-binding</keyword>
<evidence type="ECO:0000256" key="5">
    <source>
        <dbReference type="ARBA" id="ARBA00023186"/>
    </source>
</evidence>
<feature type="binding site" evidence="7">
    <location>
        <begin position="30"/>
        <end position="33"/>
    </location>
    <ligand>
        <name>ATP</name>
        <dbReference type="ChEBI" id="CHEBI:30616"/>
    </ligand>
</feature>
<dbReference type="NCBIfam" id="NF000592">
    <property type="entry name" value="PRK00013.1"/>
    <property type="match status" value="1"/>
</dbReference>
<dbReference type="EC" id="5.6.1.7" evidence="7"/>
<evidence type="ECO:0000256" key="1">
    <source>
        <dbReference type="ARBA" id="ARBA00006607"/>
    </source>
</evidence>
<evidence type="ECO:0000313" key="12">
    <source>
        <dbReference type="EMBL" id="CAE6708485.1"/>
    </source>
</evidence>
<feature type="binding site" evidence="7">
    <location>
        <begin position="479"/>
        <end position="481"/>
    </location>
    <ligand>
        <name>ATP</name>
        <dbReference type="ChEBI" id="CHEBI:30616"/>
    </ligand>
</feature>
<dbReference type="AlphaFoldDB" id="A0A2S7CK23"/>
<keyword evidence="13" id="KW-1185">Reference proteome</keyword>
<dbReference type="SUPFAM" id="SSF52029">
    <property type="entry name" value="GroEL apical domain-like"/>
    <property type="match status" value="1"/>
</dbReference>
<dbReference type="PANTHER" id="PTHR45633">
    <property type="entry name" value="60 KDA HEAT SHOCK PROTEIN, MITOCHONDRIAL"/>
    <property type="match status" value="1"/>
</dbReference>
<feature type="region of interest" description="Disordered" evidence="10">
    <location>
        <begin position="526"/>
        <end position="546"/>
    </location>
</feature>
<protein>
    <recommendedName>
        <fullName evidence="7">Chaperonin GroEL</fullName>
        <ecNumber evidence="7">5.6.1.7</ecNumber>
    </recommendedName>
    <alternativeName>
        <fullName evidence="7">60 kDa chaperonin</fullName>
    </alternativeName>
    <alternativeName>
        <fullName evidence="7">Chaperonin-60</fullName>
        <shortName evidence="7">Cpn60</shortName>
    </alternativeName>
</protein>
<dbReference type="EMBL" id="HG992341">
    <property type="protein sequence ID" value="CAE6700098.1"/>
    <property type="molecule type" value="Genomic_DNA"/>
</dbReference>
<dbReference type="InterPro" id="IPR027409">
    <property type="entry name" value="GroEL-like_apical_dom_sf"/>
</dbReference>
<keyword evidence="5 7" id="KW-0143">Chaperone</keyword>
<sequence length="546" mass="57169">MAAKDIRFGEDARTRMVRGVNVLANAVKATLGPKGRNVVLEKSFGAPTITKDGVSVAKEIELADKFENMGAQMVKEVASKTNDNAGDGTTTATVLAQALIREGAKAVAAGMNPMDLKRGIDQAVKAAVVELKNISKPTTDDKAIAQVGTISANSDESIGNIIAEAMQKVGKEGVITVEEGSGLENELDVVEGMQFDRGYLSPYFINNQQSQSADLDDPFILLHDKKISNVRDLLPVLEGVAKAGKPLLIVAEEVEGEALATLVVNTIRGIVKVVAVKAPGFGDRRKAMLEDMAVLTGGTVISEEVGLALEKATIKDLGRAKKVQVSKENTTIIDGAGDSATIEARVGQIKTQIEDTSSDYDREKLQERVAKLAGGVAVIKVGASTEIEMKEKKARVEDALHATRAAVEEGVVPGGGVALVRALVAVGNLTGANEDQTHGIQIALRAMEAPLREIVANAGEEPSVILNKVKEGTGNYGYNAANGEFGDMVQFGILDPTKVTRSALQNAASIAGLMITTEAMVADAPKKDEPAMPAGGGMGGMGGMDF</sequence>
<keyword evidence="4 7" id="KW-0067">ATP-binding</keyword>
<dbReference type="EMBL" id="HG992341">
    <property type="protein sequence ID" value="CAE6700081.1"/>
    <property type="molecule type" value="Genomic_DNA"/>
</dbReference>
<organism evidence="11">
    <name type="scientific">Xanthomonas arboricola pv. corylina</name>
    <dbReference type="NCBI Taxonomy" id="487821"/>
    <lineage>
        <taxon>Bacteria</taxon>
        <taxon>Pseudomonadati</taxon>
        <taxon>Pseudomonadota</taxon>
        <taxon>Gammaproteobacteria</taxon>
        <taxon>Lysobacterales</taxon>
        <taxon>Lysobacteraceae</taxon>
        <taxon>Xanthomonas</taxon>
    </lineage>
</organism>
<evidence type="ECO:0000256" key="9">
    <source>
        <dbReference type="RuleBase" id="RU000419"/>
    </source>
</evidence>
<dbReference type="SUPFAM" id="SSF48592">
    <property type="entry name" value="GroEL equatorial domain-like"/>
    <property type="match status" value="1"/>
</dbReference>
<dbReference type="SUPFAM" id="SSF54849">
    <property type="entry name" value="GroEL-intermediate domain like"/>
    <property type="match status" value="1"/>
</dbReference>
<name>A0A2S7CK23_9XANT</name>
<proteinExistence type="inferred from homology"/>
<dbReference type="InterPro" id="IPR018370">
    <property type="entry name" value="Chaperonin_Cpn60_CS"/>
</dbReference>
<dbReference type="NCBIfam" id="NF009487">
    <property type="entry name" value="PRK12849.1"/>
    <property type="match status" value="1"/>
</dbReference>
<feature type="binding site" evidence="7">
    <location>
        <position position="495"/>
    </location>
    <ligand>
        <name>ATP</name>
        <dbReference type="ChEBI" id="CHEBI:30616"/>
    </ligand>
</feature>
<dbReference type="NCBIfam" id="NF009488">
    <property type="entry name" value="PRK12850.1"/>
    <property type="match status" value="1"/>
</dbReference>
<reference evidence="11 13" key="1">
    <citation type="submission" date="2021-02" db="EMBL/GenBank/DDBJ databases">
        <authorList>
            <person name="Pothier F. J."/>
        </authorList>
    </citation>
    <scope>NUCLEOTIDE SEQUENCE</scope>
    <source>
        <strain evidence="12 13">301</strain>
        <strain evidence="11">CFBP 1159</strain>
    </source>
</reference>
<dbReference type="FunFam" id="1.10.560.10:FF:000001">
    <property type="entry name" value="60 kDa chaperonin"/>
    <property type="match status" value="1"/>
</dbReference>
<feature type="compositionally biased region" description="Gly residues" evidence="10">
    <location>
        <begin position="534"/>
        <end position="546"/>
    </location>
</feature>
<comment type="function">
    <text evidence="7 9">Together with its co-chaperonin GroES, plays an essential role in assisting protein folding. The GroEL-GroES system forms a nano-cage that allows encapsulation of the non-native substrate proteins and provides a physical environment optimized to promote and accelerate protein folding.</text>
</comment>
<dbReference type="PRINTS" id="PR00298">
    <property type="entry name" value="CHAPERONIN60"/>
</dbReference>
<dbReference type="InterPro" id="IPR027410">
    <property type="entry name" value="TCP-1-like_intermed_sf"/>
</dbReference>
<dbReference type="GO" id="GO:0005524">
    <property type="term" value="F:ATP binding"/>
    <property type="evidence" value="ECO:0007669"/>
    <property type="project" value="UniProtKB-UniRule"/>
</dbReference>
<evidence type="ECO:0000256" key="10">
    <source>
        <dbReference type="SAM" id="MobiDB-lite"/>
    </source>
</evidence>
<dbReference type="Gene3D" id="1.10.560.10">
    <property type="entry name" value="GroEL-like equatorial domain"/>
    <property type="match status" value="1"/>
</dbReference>
<dbReference type="GO" id="GO:0051082">
    <property type="term" value="F:unfolded protein binding"/>
    <property type="evidence" value="ECO:0007669"/>
    <property type="project" value="UniProtKB-UniRule"/>
</dbReference>
<dbReference type="EMBL" id="HG992338">
    <property type="protein sequence ID" value="CAE6708505.1"/>
    <property type="molecule type" value="Genomic_DNA"/>
</dbReference>
<evidence type="ECO:0000256" key="6">
    <source>
        <dbReference type="ARBA" id="ARBA00023235"/>
    </source>
</evidence>